<name>A3GHU8_PICST</name>
<dbReference type="AlphaFoldDB" id="A3GHU8"/>
<evidence type="ECO:0000313" key="2">
    <source>
        <dbReference type="EMBL" id="EAZ62880.2"/>
    </source>
</evidence>
<dbReference type="Proteomes" id="UP000002258">
    <property type="component" value="Chromosome 1"/>
</dbReference>
<dbReference type="OrthoDB" id="4076141at2759"/>
<protein>
    <submittedName>
        <fullName evidence="2">Uncharacterized protein</fullName>
    </submittedName>
</protein>
<accession>A3GHU8</accession>
<dbReference type="HOGENOM" id="CLU_098378_0_0_1"/>
<dbReference type="OMA" id="EASECRI"/>
<dbReference type="GeneID" id="4851847"/>
<gene>
    <name evidence="2" type="ORF">PICST_29111</name>
</gene>
<organism evidence="2 3">
    <name type="scientific">Scheffersomyces stipitis (strain ATCC 58785 / CBS 6054 / NBRC 10063 / NRRL Y-11545)</name>
    <name type="common">Yeast</name>
    <name type="synonym">Pichia stipitis</name>
    <dbReference type="NCBI Taxonomy" id="322104"/>
    <lineage>
        <taxon>Eukaryota</taxon>
        <taxon>Fungi</taxon>
        <taxon>Dikarya</taxon>
        <taxon>Ascomycota</taxon>
        <taxon>Saccharomycotina</taxon>
        <taxon>Pichiomycetes</taxon>
        <taxon>Debaryomycetaceae</taxon>
        <taxon>Scheffersomyces</taxon>
    </lineage>
</organism>
<feature type="signal peptide" evidence="1">
    <location>
        <begin position="1"/>
        <end position="19"/>
    </location>
</feature>
<evidence type="ECO:0000313" key="3">
    <source>
        <dbReference type="Proteomes" id="UP000002258"/>
    </source>
</evidence>
<sequence length="227" mass="26082">MYFQTANIILGFLSIFATAYNHFSVDESPILRITSKNYDRHLISQALQKAYEDVFALTPNNHALLHLSSNSKINTERECIEKTVISYYLRDLKFITKEFEASECRVNTNNKYKSILQPTSNIHHLFHSSSDNIQIQLEASLMDEIQKSKTLGDIEFNQFDSLDYSLECLIGFQELAQVKMEETDIQTTLEKVIQIPAACGFQKIQSSFEGIHYETVKIDLPVNGTFY</sequence>
<dbReference type="EMBL" id="AAVQ01000002">
    <property type="protein sequence ID" value="EAZ62880.2"/>
    <property type="molecule type" value="Genomic_DNA"/>
</dbReference>
<feature type="chain" id="PRO_5002652677" evidence="1">
    <location>
        <begin position="20"/>
        <end position="227"/>
    </location>
</feature>
<dbReference type="KEGG" id="pic:PICST_29111"/>
<keyword evidence="1" id="KW-0732">Signal</keyword>
<comment type="caution">
    <text evidence="2">The sequence shown here is derived from an EMBL/GenBank/DDBJ whole genome shotgun (WGS) entry which is preliminary data.</text>
</comment>
<dbReference type="InParanoid" id="A3GHU8"/>
<evidence type="ECO:0000256" key="1">
    <source>
        <dbReference type="SAM" id="SignalP"/>
    </source>
</evidence>
<reference evidence="2 3" key="1">
    <citation type="journal article" date="2007" name="Nat. Biotechnol.">
        <title>Genome sequence of the lignocellulose-bioconverting and xylose-fermenting yeast Pichia stipitis.</title>
        <authorList>
            <person name="Jeffries T.W."/>
            <person name="Grigoriev I.V."/>
            <person name="Grimwood J."/>
            <person name="Laplaza J.M."/>
            <person name="Aerts A."/>
            <person name="Salamov A."/>
            <person name="Schmutz J."/>
            <person name="Lindquist E."/>
            <person name="Dehal P."/>
            <person name="Shapiro H."/>
            <person name="Jin Y.S."/>
            <person name="Passoth V."/>
            <person name="Richardson P.M."/>
        </authorList>
    </citation>
    <scope>NUCLEOTIDE SEQUENCE [LARGE SCALE GENOMIC DNA]</scope>
    <source>
        <strain evidence="3">ATCC 58785 / CBS 6054 / NBRC 10063 / NRRL Y-11545</strain>
    </source>
</reference>
<dbReference type="RefSeq" id="XP_001386903.2">
    <property type="nucleotide sequence ID" value="XM_001386866.1"/>
</dbReference>
<dbReference type="eggNOG" id="ENOG502RQ0B">
    <property type="taxonomic scope" value="Eukaryota"/>
</dbReference>
<keyword evidence="3" id="KW-1185">Reference proteome</keyword>
<proteinExistence type="predicted"/>
<feature type="non-terminal residue" evidence="2">
    <location>
        <position position="227"/>
    </location>
</feature>